<reference evidence="2" key="2">
    <citation type="journal article" date="2022" name="Res Sq">
        <title>Comparative Genomics Reveals Insights into the Divergent Evolution of Astigmatic Mites and Household Pest Adaptations.</title>
        <authorList>
            <person name="Xiong Q."/>
            <person name="Wan A.T.-Y."/>
            <person name="Liu X.-Y."/>
            <person name="Fung C.S.-H."/>
            <person name="Xiao X."/>
            <person name="Malainual N."/>
            <person name="Hou J."/>
            <person name="Wang L."/>
            <person name="Wang M."/>
            <person name="Yang K."/>
            <person name="Cui Y."/>
            <person name="Leung E."/>
            <person name="Nong W."/>
            <person name="Shin S.-K."/>
            <person name="Au S."/>
            <person name="Jeong K.Y."/>
            <person name="Chew F.T."/>
            <person name="Hui J."/>
            <person name="Leung T.F."/>
            <person name="Tungtrongchitr A."/>
            <person name="Zhong N."/>
            <person name="Liu Z."/>
            <person name="Tsui S."/>
        </authorList>
    </citation>
    <scope>NUCLEOTIDE SEQUENCE</scope>
    <source>
        <strain evidence="2">Derf</strain>
        <tissue evidence="2">Whole organism</tissue>
    </source>
</reference>
<comment type="caution">
    <text evidence="2">The sequence shown here is derived from an EMBL/GenBank/DDBJ whole genome shotgun (WGS) entry which is preliminary data.</text>
</comment>
<evidence type="ECO:0000313" key="2">
    <source>
        <dbReference type="EMBL" id="KAH9529406.1"/>
    </source>
</evidence>
<proteinExistence type="predicted"/>
<name>A0A922LAF3_DERFA</name>
<reference evidence="2" key="1">
    <citation type="submission" date="2013-05" db="EMBL/GenBank/DDBJ databases">
        <authorList>
            <person name="Yim A.K.Y."/>
            <person name="Chan T.F."/>
            <person name="Ji K.M."/>
            <person name="Liu X.Y."/>
            <person name="Zhou J.W."/>
            <person name="Li R.Q."/>
            <person name="Yang K.Y."/>
            <person name="Li J."/>
            <person name="Li M."/>
            <person name="Law P.T.W."/>
            <person name="Wu Y.L."/>
            <person name="Cai Z.L."/>
            <person name="Qin H."/>
            <person name="Bao Y."/>
            <person name="Leung R.K.K."/>
            <person name="Ng P.K.S."/>
            <person name="Zou J."/>
            <person name="Zhong X.J."/>
            <person name="Ran P.X."/>
            <person name="Zhong N.S."/>
            <person name="Liu Z.G."/>
            <person name="Tsui S.K.W."/>
        </authorList>
    </citation>
    <scope>NUCLEOTIDE SEQUENCE</scope>
    <source>
        <strain evidence="2">Derf</strain>
        <tissue evidence="2">Whole organism</tissue>
    </source>
</reference>
<dbReference type="Proteomes" id="UP000790347">
    <property type="component" value="Unassembled WGS sequence"/>
</dbReference>
<dbReference type="AlphaFoldDB" id="A0A922LAF3"/>
<organism evidence="2 3">
    <name type="scientific">Dermatophagoides farinae</name>
    <name type="common">American house dust mite</name>
    <dbReference type="NCBI Taxonomy" id="6954"/>
    <lineage>
        <taxon>Eukaryota</taxon>
        <taxon>Metazoa</taxon>
        <taxon>Ecdysozoa</taxon>
        <taxon>Arthropoda</taxon>
        <taxon>Chelicerata</taxon>
        <taxon>Arachnida</taxon>
        <taxon>Acari</taxon>
        <taxon>Acariformes</taxon>
        <taxon>Sarcoptiformes</taxon>
        <taxon>Astigmata</taxon>
        <taxon>Psoroptidia</taxon>
        <taxon>Analgoidea</taxon>
        <taxon>Pyroglyphidae</taxon>
        <taxon>Dermatophagoidinae</taxon>
        <taxon>Dermatophagoides</taxon>
    </lineage>
</organism>
<gene>
    <name evidence="2" type="ORF">DERF_003293</name>
</gene>
<evidence type="ECO:0000313" key="3">
    <source>
        <dbReference type="Proteomes" id="UP000790347"/>
    </source>
</evidence>
<protein>
    <submittedName>
        <fullName evidence="2">Uncharacterized protein</fullName>
    </submittedName>
</protein>
<keyword evidence="3" id="KW-1185">Reference proteome</keyword>
<sequence length="84" mass="9987">MILNRNCKLDNNNDDENDMLVSVYVCKRPCHSNQTKGIENEENEMKWNDDDDDDDDHINNRYYPYRENQTPIILPTITNSIHSK</sequence>
<evidence type="ECO:0000256" key="1">
    <source>
        <dbReference type="SAM" id="MobiDB-lite"/>
    </source>
</evidence>
<feature type="region of interest" description="Disordered" evidence="1">
    <location>
        <begin position="33"/>
        <end position="64"/>
    </location>
</feature>
<dbReference type="EMBL" id="ASGP02000001">
    <property type="protein sequence ID" value="KAH9529406.1"/>
    <property type="molecule type" value="Genomic_DNA"/>
</dbReference>
<accession>A0A922LAF3</accession>